<proteinExistence type="predicted"/>
<accession>A0ABT2MKW5</accession>
<evidence type="ECO:0000313" key="2">
    <source>
        <dbReference type="Proteomes" id="UP001525890"/>
    </source>
</evidence>
<dbReference type="Proteomes" id="UP001525890">
    <property type="component" value="Unassembled WGS sequence"/>
</dbReference>
<dbReference type="RefSeq" id="WP_368005064.1">
    <property type="nucleotide sequence ID" value="NZ_JAMXFF010000003.1"/>
</dbReference>
<name>A0ABT2MKW5_9CYAN</name>
<reference evidence="1 2" key="1">
    <citation type="journal article" date="2022" name="Front. Microbiol.">
        <title>High genomic differentiation and limited gene flow indicate recent cryptic speciation within the genus Laspinema (cyanobacteria).</title>
        <authorList>
            <person name="Stanojkovic A."/>
            <person name="Skoupy S."/>
            <person name="Skaloud P."/>
            <person name="Dvorak P."/>
        </authorList>
    </citation>
    <scope>NUCLEOTIDE SEQUENCE [LARGE SCALE GENOMIC DNA]</scope>
    <source>
        <strain evidence="1 2">D2a</strain>
    </source>
</reference>
<dbReference type="EMBL" id="JAMXFF010000003">
    <property type="protein sequence ID" value="MCT7965363.1"/>
    <property type="molecule type" value="Genomic_DNA"/>
</dbReference>
<protein>
    <submittedName>
        <fullName evidence="1">Uncharacterized protein</fullName>
    </submittedName>
</protein>
<sequence length="153" mass="17434">MNQQRLNDLQENLDLLYEKLGMFEQELAICANANQKFELKQRIKKEIIPQIKGYEVEFWEIIAQDAGVYFENPDEQTATEVLATLQSEVTAIERVNSSTSSNEVMEIIRDIQAKLNEPEASASAKLKGTIPLVPLLLSCEVELDIEKFLFNKV</sequence>
<comment type="caution">
    <text evidence="1">The sequence shown here is derived from an EMBL/GenBank/DDBJ whole genome shotgun (WGS) entry which is preliminary data.</text>
</comment>
<evidence type="ECO:0000313" key="1">
    <source>
        <dbReference type="EMBL" id="MCT7965363.1"/>
    </source>
</evidence>
<keyword evidence="2" id="KW-1185">Reference proteome</keyword>
<gene>
    <name evidence="1" type="ORF">NG799_03320</name>
</gene>
<organism evidence="1 2">
    <name type="scientific">Laspinema palackyanum D2a</name>
    <dbReference type="NCBI Taxonomy" id="2953684"/>
    <lineage>
        <taxon>Bacteria</taxon>
        <taxon>Bacillati</taxon>
        <taxon>Cyanobacteriota</taxon>
        <taxon>Cyanophyceae</taxon>
        <taxon>Oscillatoriophycideae</taxon>
        <taxon>Oscillatoriales</taxon>
        <taxon>Laspinemataceae</taxon>
        <taxon>Laspinema</taxon>
        <taxon>Laspinema palackyanum</taxon>
    </lineage>
</organism>